<organism evidence="4 5">
    <name type="scientific">Stutzerimonas xanthomarina</name>
    <dbReference type="NCBI Taxonomy" id="271420"/>
    <lineage>
        <taxon>Bacteria</taxon>
        <taxon>Pseudomonadati</taxon>
        <taxon>Pseudomonadota</taxon>
        <taxon>Gammaproteobacteria</taxon>
        <taxon>Pseudomonadales</taxon>
        <taxon>Pseudomonadaceae</taxon>
        <taxon>Stutzerimonas</taxon>
    </lineage>
</organism>
<keyword evidence="1" id="KW-0963">Cytoplasm</keyword>
<dbReference type="GO" id="GO:0003677">
    <property type="term" value="F:DNA binding"/>
    <property type="evidence" value="ECO:0007669"/>
    <property type="project" value="UniProtKB-KW"/>
</dbReference>
<dbReference type="GO" id="GO:0006274">
    <property type="term" value="P:DNA replication termination"/>
    <property type="evidence" value="ECO:0007669"/>
    <property type="project" value="InterPro"/>
</dbReference>
<gene>
    <name evidence="4" type="ORF">EGJ28_22045</name>
</gene>
<keyword evidence="2" id="KW-0235">DNA replication</keyword>
<evidence type="ECO:0000313" key="4">
    <source>
        <dbReference type="EMBL" id="RRV04702.1"/>
    </source>
</evidence>
<dbReference type="AlphaFoldDB" id="A0A427DMN0"/>
<reference evidence="4 5" key="1">
    <citation type="submission" date="2018-10" db="EMBL/GenBank/DDBJ databases">
        <title>Transmission dynamics of multidrug resistant bacteria on intensive care unit surfaces.</title>
        <authorList>
            <person name="D'Souza A.W."/>
            <person name="Potter R.F."/>
            <person name="Wallace M."/>
            <person name="Shupe A."/>
            <person name="Patel S."/>
            <person name="Sun S."/>
            <person name="Gul D."/>
            <person name="Kwon J.H."/>
            <person name="Andleeb S."/>
            <person name="Burnham C.-A.D."/>
            <person name="Dantas G."/>
        </authorList>
    </citation>
    <scope>NUCLEOTIDE SEQUENCE [LARGE SCALE GENOMIC DNA]</scope>
    <source>
        <strain evidence="4 5">PX_177</strain>
    </source>
</reference>
<comment type="caution">
    <text evidence="4">The sequence shown here is derived from an EMBL/GenBank/DDBJ whole genome shotgun (WGS) entry which is preliminary data.</text>
</comment>
<dbReference type="SUPFAM" id="SSF56596">
    <property type="entry name" value="Replication terminator protein (Tus)"/>
    <property type="match status" value="1"/>
</dbReference>
<keyword evidence="3" id="KW-0238">DNA-binding</keyword>
<accession>A0A427DMN0</accession>
<dbReference type="EMBL" id="RHQL01000021">
    <property type="protein sequence ID" value="RRV04702.1"/>
    <property type="molecule type" value="Genomic_DNA"/>
</dbReference>
<name>A0A427DMN0_9GAMM</name>
<proteinExistence type="predicted"/>
<dbReference type="Gene3D" id="3.30.54.10">
    <property type="match status" value="1"/>
</dbReference>
<dbReference type="InterPro" id="IPR036381">
    <property type="entry name" value="Tus_dom1"/>
</dbReference>
<dbReference type="Gene3D" id="3.50.14.10">
    <property type="entry name" value="Replication terminator Tus, domain 1 superfamily/Replication terminator Tus"/>
    <property type="match status" value="1"/>
</dbReference>
<dbReference type="InterPro" id="IPR036384">
    <property type="entry name" value="Tus_sf"/>
</dbReference>
<evidence type="ECO:0000256" key="2">
    <source>
        <dbReference type="ARBA" id="ARBA00022705"/>
    </source>
</evidence>
<dbReference type="GO" id="GO:0005737">
    <property type="term" value="C:cytoplasm"/>
    <property type="evidence" value="ECO:0007669"/>
    <property type="project" value="InterPro"/>
</dbReference>
<dbReference type="InterPro" id="IPR008865">
    <property type="entry name" value="DNA_replication_term_site-bd"/>
</dbReference>
<protein>
    <submittedName>
        <fullName evidence="4">Uncharacterized protein</fullName>
    </submittedName>
</protein>
<dbReference type="Proteomes" id="UP000276506">
    <property type="component" value="Unassembled WGS sequence"/>
</dbReference>
<evidence type="ECO:0000256" key="3">
    <source>
        <dbReference type="ARBA" id="ARBA00023125"/>
    </source>
</evidence>
<sequence>MRRQGTISLPHYGFAGQCNGAILRGEVKTPAGNTGPTRYLLNCTDFEAEPMSTSIMSAVEHGYALIAALKELRASLDVRRDQLRVDAAYGIDMRSKDKVEPKAAIEIVQLEGEAAIEAVIKGLTSVALEPEQHVKETLRVPGAVGLPWDLLEVVAQTNEMRKGMRQAMESLGGEMERRKAWRNILRAEGPISGKQALRLTQVLINPTRLSFFWATGSSVKRYQVAALRAELIQQLPDPTDTSTPYDVSAVPPKSVEMTLKTGLNLLARLPMDEYVAIQRPVRPHIRARVDFIDPAGNPARWKSVLAPVPLVYDVATPPPFIKPLGDYEGLAERNVRFSHAKLDPEPYFGPLNVHRYLKKAAEQNE</sequence>
<evidence type="ECO:0000256" key="1">
    <source>
        <dbReference type="ARBA" id="ARBA00022490"/>
    </source>
</evidence>
<evidence type="ECO:0000313" key="5">
    <source>
        <dbReference type="Proteomes" id="UP000276506"/>
    </source>
</evidence>
<dbReference type="Pfam" id="PF05472">
    <property type="entry name" value="Ter"/>
    <property type="match status" value="1"/>
</dbReference>